<dbReference type="Proteomes" id="UP000236630">
    <property type="component" value="Unassembled WGS sequence"/>
</dbReference>
<keyword evidence="2" id="KW-0813">Transport</keyword>
<sequence>MSEADEASNYSYPVTPRLASTPATPPISAPPSQIHSPSLSRSPLLAVGDQIEPAGKTPRTSTPKNATPRNLTPRIRTPRFITPLGSPIRKALKLTRLDPQDAWLPITESRNGNAYYAAFHTLCAGIGIQALVLPVAFPILGWAWGIIFLTLTFIWQLYTLYILVQLHENVETGMRYSRYLQLCGVTFGEKLAKWLAFLPLLQLSAGTCVALIIVGGTSMKTFYQITCGATCTSQPLTTVEWYLVFTCAAVVLSQLPNLNSIAGVSLVGAITAVGYCTIIWVVSVAKGRLPGVSYNPVQTDKEGIVRAVDVLNALGIVAFAFRGHNLTLEIQATMPSSEKHPSTVPMWKGVKFAYLIIATCLFPIAIGGYWAYGQLIPSGGMLVALIAFHATDTSRFILGLTSLFVIISAVSSFQIYGMPMFDDLESLYVRRKKKPCPWWLRPLIRAIYGFFMFFIAVAIPFLGSLAGLIGGIALPVTLAYPCFMWLKVKKPKAYGPIWWLNWVLGVLGIILSVLVTASGIYVIADTGIKVSFFDPQFGSYFLKNKNKMGVGTHTVSHNTLPLHQTATKDPNDDQQLQVITVESRSMSTGFNGLSNDRVVGELNPVDAWLPITESRNGNIFFAGSDPKPFYFLLHLPLLLYTIWLLVILAESVPGTRYSRYLHLAVVAFGPKLGKLLAIFPVMYLSGGTCVMLIITAGGNMETLYKIACGGGSTCEAKSLTGVEWFLVFTCMAIAIAQILPNLNSVAKVSMVPVNGGLLSALSQVHGHNTSKHVMGTIYLLVLINSLSSFQIYAMPVFDNLEFQYVSKKKQRCPGWVRAGIRLFFGGLTFFIAVAFPFLGSLAPLIGGIALPLTYVYPCFMYVLIKKPSRSGAMWWLNVGLGCLGTILSVMLVVAAAWNLADKGLHANFFRPK</sequence>
<feature type="region of interest" description="Disordered" evidence="7">
    <location>
        <begin position="1"/>
        <end position="72"/>
    </location>
</feature>
<dbReference type="PANTHER" id="PTHR48017">
    <property type="entry name" value="OS05G0424000 PROTEIN-RELATED"/>
    <property type="match status" value="1"/>
</dbReference>
<feature type="transmembrane region" description="Helical" evidence="8">
    <location>
        <begin position="465"/>
        <end position="486"/>
    </location>
</feature>
<keyword evidence="6 8" id="KW-0472">Membrane</keyword>
<comment type="subcellular location">
    <subcellularLocation>
        <location evidence="1">Membrane</location>
    </subcellularLocation>
</comment>
<reference evidence="10 11" key="1">
    <citation type="journal article" date="2017" name="Front. Genet.">
        <title>Draft sequencing of the heterozygous diploid genome of Satsuma (Citrus unshiu Marc.) using a hybrid assembly approach.</title>
        <authorList>
            <person name="Shimizu T."/>
            <person name="Tanizawa Y."/>
            <person name="Mochizuki T."/>
            <person name="Nagasaki H."/>
            <person name="Yoshioka T."/>
            <person name="Toyoda A."/>
            <person name="Fujiyama A."/>
            <person name="Kaminuma E."/>
            <person name="Nakamura Y."/>
        </authorList>
    </citation>
    <scope>NUCLEOTIDE SEQUENCE [LARGE SCALE GENOMIC DNA]</scope>
    <source>
        <strain evidence="11">cv. Miyagawa wase</strain>
    </source>
</reference>
<evidence type="ECO:0000256" key="7">
    <source>
        <dbReference type="SAM" id="MobiDB-lite"/>
    </source>
</evidence>
<evidence type="ECO:0000256" key="5">
    <source>
        <dbReference type="ARBA" id="ARBA00022989"/>
    </source>
</evidence>
<evidence type="ECO:0000256" key="4">
    <source>
        <dbReference type="ARBA" id="ARBA00022970"/>
    </source>
</evidence>
<feature type="domain" description="Amino acid transporter transmembrane" evidence="9">
    <location>
        <begin position="772"/>
        <end position="895"/>
    </location>
</feature>
<evidence type="ECO:0000313" key="10">
    <source>
        <dbReference type="EMBL" id="GAY46077.1"/>
    </source>
</evidence>
<feature type="transmembrane region" description="Helical" evidence="8">
    <location>
        <begin position="194"/>
        <end position="214"/>
    </location>
</feature>
<feature type="transmembrane region" description="Helical" evidence="8">
    <location>
        <begin position="844"/>
        <end position="864"/>
    </location>
</feature>
<comment type="caution">
    <text evidence="10">The sequence shown here is derived from an EMBL/GenBank/DDBJ whole genome shotgun (WGS) entry which is preliminary data.</text>
</comment>
<accession>A0A2H5P122</accession>
<keyword evidence="11" id="KW-1185">Reference proteome</keyword>
<name>A0A2H5P122_CITUN</name>
<feature type="transmembrane region" description="Helical" evidence="8">
    <location>
        <begin position="114"/>
        <end position="136"/>
    </location>
</feature>
<dbReference type="GO" id="GO:0006865">
    <property type="term" value="P:amino acid transport"/>
    <property type="evidence" value="ECO:0007669"/>
    <property type="project" value="UniProtKB-KW"/>
</dbReference>
<feature type="transmembrane region" description="Helical" evidence="8">
    <location>
        <begin position="498"/>
        <end position="524"/>
    </location>
</feature>
<feature type="transmembrane region" description="Helical" evidence="8">
    <location>
        <begin position="261"/>
        <end position="282"/>
    </location>
</feature>
<feature type="transmembrane region" description="Helical" evidence="8">
    <location>
        <begin position="721"/>
        <end position="739"/>
    </location>
</feature>
<feature type="transmembrane region" description="Helical" evidence="8">
    <location>
        <begin position="396"/>
        <end position="417"/>
    </location>
</feature>
<evidence type="ECO:0000313" key="11">
    <source>
        <dbReference type="Proteomes" id="UP000236630"/>
    </source>
</evidence>
<feature type="transmembrane region" description="Helical" evidence="8">
    <location>
        <begin position="777"/>
        <end position="797"/>
    </location>
</feature>
<feature type="transmembrane region" description="Helical" evidence="8">
    <location>
        <begin position="876"/>
        <end position="900"/>
    </location>
</feature>
<evidence type="ECO:0000256" key="1">
    <source>
        <dbReference type="ARBA" id="ARBA00004370"/>
    </source>
</evidence>
<protein>
    <recommendedName>
        <fullName evidence="9">Amino acid transporter transmembrane domain-containing protein</fullName>
    </recommendedName>
</protein>
<evidence type="ECO:0000256" key="2">
    <source>
        <dbReference type="ARBA" id="ARBA00022448"/>
    </source>
</evidence>
<dbReference type="Pfam" id="PF01490">
    <property type="entry name" value="Aa_trans"/>
    <property type="match status" value="3"/>
</dbReference>
<dbReference type="InterPro" id="IPR013057">
    <property type="entry name" value="AA_transpt_TM"/>
</dbReference>
<feature type="domain" description="Amino acid transporter transmembrane" evidence="9">
    <location>
        <begin position="639"/>
        <end position="751"/>
    </location>
</feature>
<feature type="compositionally biased region" description="Polar residues" evidence="7">
    <location>
        <begin position="58"/>
        <end position="70"/>
    </location>
</feature>
<evidence type="ECO:0000256" key="8">
    <source>
        <dbReference type="SAM" id="Phobius"/>
    </source>
</evidence>
<evidence type="ECO:0000256" key="3">
    <source>
        <dbReference type="ARBA" id="ARBA00022692"/>
    </source>
</evidence>
<evidence type="ECO:0000256" key="6">
    <source>
        <dbReference type="ARBA" id="ARBA00023136"/>
    </source>
</evidence>
<evidence type="ECO:0000259" key="9">
    <source>
        <dbReference type="Pfam" id="PF01490"/>
    </source>
</evidence>
<feature type="transmembrane region" description="Helical" evidence="8">
    <location>
        <begin position="683"/>
        <end position="700"/>
    </location>
</feature>
<feature type="domain" description="Amino acid transporter transmembrane" evidence="9">
    <location>
        <begin position="111"/>
        <end position="523"/>
    </location>
</feature>
<gene>
    <name evidence="10" type="ORF">CUMW_094200</name>
</gene>
<dbReference type="EMBL" id="BDQV01000031">
    <property type="protein sequence ID" value="GAY46077.1"/>
    <property type="molecule type" value="Genomic_DNA"/>
</dbReference>
<proteinExistence type="predicted"/>
<feature type="transmembrane region" description="Helical" evidence="8">
    <location>
        <begin position="629"/>
        <end position="648"/>
    </location>
</feature>
<keyword evidence="4" id="KW-0029">Amino-acid transport</keyword>
<feature type="transmembrane region" description="Helical" evidence="8">
    <location>
        <begin position="818"/>
        <end position="838"/>
    </location>
</feature>
<keyword evidence="3 8" id="KW-0812">Transmembrane</keyword>
<feature type="transmembrane region" description="Helical" evidence="8">
    <location>
        <begin position="352"/>
        <end position="372"/>
    </location>
</feature>
<feature type="transmembrane region" description="Helical" evidence="8">
    <location>
        <begin position="142"/>
        <end position="164"/>
    </location>
</feature>
<dbReference type="AlphaFoldDB" id="A0A2H5P122"/>
<organism evidence="10 11">
    <name type="scientific">Citrus unshiu</name>
    <name type="common">Satsuma mandarin</name>
    <name type="synonym">Citrus nobilis var. unshiu</name>
    <dbReference type="NCBI Taxonomy" id="55188"/>
    <lineage>
        <taxon>Eukaryota</taxon>
        <taxon>Viridiplantae</taxon>
        <taxon>Streptophyta</taxon>
        <taxon>Embryophyta</taxon>
        <taxon>Tracheophyta</taxon>
        <taxon>Spermatophyta</taxon>
        <taxon>Magnoliopsida</taxon>
        <taxon>eudicotyledons</taxon>
        <taxon>Gunneridae</taxon>
        <taxon>Pentapetalae</taxon>
        <taxon>rosids</taxon>
        <taxon>malvids</taxon>
        <taxon>Sapindales</taxon>
        <taxon>Rutaceae</taxon>
        <taxon>Aurantioideae</taxon>
        <taxon>Citrus</taxon>
    </lineage>
</organism>
<feature type="transmembrane region" description="Helical" evidence="8">
    <location>
        <begin position="438"/>
        <end position="459"/>
    </location>
</feature>
<dbReference type="GO" id="GO:0016020">
    <property type="term" value="C:membrane"/>
    <property type="evidence" value="ECO:0007669"/>
    <property type="project" value="UniProtKB-SubCell"/>
</dbReference>
<keyword evidence="5 8" id="KW-1133">Transmembrane helix</keyword>
<dbReference type="STRING" id="55188.A0A2H5P122"/>